<evidence type="ECO:0000313" key="1">
    <source>
        <dbReference type="EMBL" id="CRK29573.1"/>
    </source>
</evidence>
<protein>
    <submittedName>
        <fullName evidence="1">Uncharacterized protein</fullName>
    </submittedName>
</protein>
<dbReference type="AlphaFoldDB" id="A0A0G4M5L7"/>
<keyword evidence="2" id="KW-1185">Reference proteome</keyword>
<dbReference type="EMBL" id="CVQH01021195">
    <property type="protein sequence ID" value="CRK29573.1"/>
    <property type="molecule type" value="Genomic_DNA"/>
</dbReference>
<name>A0A0G4M5L7_VERLO</name>
<proteinExistence type="predicted"/>
<organism evidence="1 2">
    <name type="scientific">Verticillium longisporum</name>
    <name type="common">Verticillium dahliae var. longisporum</name>
    <dbReference type="NCBI Taxonomy" id="100787"/>
    <lineage>
        <taxon>Eukaryota</taxon>
        <taxon>Fungi</taxon>
        <taxon>Dikarya</taxon>
        <taxon>Ascomycota</taxon>
        <taxon>Pezizomycotina</taxon>
        <taxon>Sordariomycetes</taxon>
        <taxon>Hypocreomycetidae</taxon>
        <taxon>Glomerellales</taxon>
        <taxon>Plectosphaerellaceae</taxon>
        <taxon>Verticillium</taxon>
    </lineage>
</organism>
<dbReference type="Proteomes" id="UP000044602">
    <property type="component" value="Unassembled WGS sequence"/>
</dbReference>
<reference evidence="1 2" key="1">
    <citation type="submission" date="2015-05" db="EMBL/GenBank/DDBJ databases">
        <authorList>
            <person name="Wang D.B."/>
            <person name="Wang M."/>
        </authorList>
    </citation>
    <scope>NUCLEOTIDE SEQUENCE [LARGE SCALE GENOMIC DNA]</scope>
    <source>
        <strain evidence="1">VL1</strain>
    </source>
</reference>
<accession>A0A0G4M5L7</accession>
<evidence type="ECO:0000313" key="2">
    <source>
        <dbReference type="Proteomes" id="UP000044602"/>
    </source>
</evidence>
<sequence>MDWRSQNWPSPRRIFAQGEDELYEGSPGEASVLCKVDVGVEAAREPSKYDSQRRNHVKS</sequence>
<gene>
    <name evidence="1" type="ORF">BN1708_005007</name>
</gene>